<evidence type="ECO:0000256" key="1">
    <source>
        <dbReference type="SAM" id="Phobius"/>
    </source>
</evidence>
<dbReference type="EMBL" id="MCFA01000120">
    <property type="protein sequence ID" value="ORY06038.1"/>
    <property type="molecule type" value="Genomic_DNA"/>
</dbReference>
<sequence>MSGIEVVGMVIGGFPILLNVIQGIREIILPKRKFLKQERETQRPCMEGLLNTLTAPFESLRSCNSGIKRQKYIPVSAKGVPVEAFPDTGSELDILSLGFVNQIDAGVNATGARTIELPTGHTIRTLGTVNVAILFEGESTVYRQTFHVLKSSRHKMILGKPFLETTQTLTKFAHRIRERLTSLATSIPRLHLLGSVTERVIGSINGIPTRGVDDIGSDVIVISWKEAKRLGLRINLEHSHRTYLGFVDGSEIYTDGAVIRADWRFGSSTAGKAIKVDL</sequence>
<keyword evidence="3" id="KW-1185">Reference proteome</keyword>
<reference evidence="2 3" key="1">
    <citation type="submission" date="2016-07" db="EMBL/GenBank/DDBJ databases">
        <title>Pervasive Adenine N6-methylation of Active Genes in Fungi.</title>
        <authorList>
            <consortium name="DOE Joint Genome Institute"/>
            <person name="Mondo S.J."/>
            <person name="Dannebaum R.O."/>
            <person name="Kuo R.C."/>
            <person name="Labutti K."/>
            <person name="Haridas S."/>
            <person name="Kuo A."/>
            <person name="Salamov A."/>
            <person name="Ahrendt S.R."/>
            <person name="Lipzen A."/>
            <person name="Sullivan W."/>
            <person name="Andreopoulos W.B."/>
            <person name="Clum A."/>
            <person name="Lindquist E."/>
            <person name="Daum C."/>
            <person name="Ramamoorthy G.K."/>
            <person name="Gryganskyi A."/>
            <person name="Culley D."/>
            <person name="Magnuson J.K."/>
            <person name="James T.Y."/>
            <person name="O'Malley M.A."/>
            <person name="Stajich J.E."/>
            <person name="Spatafora J.W."/>
            <person name="Visel A."/>
            <person name="Grigoriev I.V."/>
        </authorList>
    </citation>
    <scope>NUCLEOTIDE SEQUENCE [LARGE SCALE GENOMIC DNA]</scope>
    <source>
        <strain evidence="2 3">CBS 115471</strain>
    </source>
</reference>
<dbReference type="STRING" id="1231657.A0A1Y1Z6W9"/>
<dbReference type="CDD" id="cd00303">
    <property type="entry name" value="retropepsin_like"/>
    <property type="match status" value="1"/>
</dbReference>
<dbReference type="InterPro" id="IPR021109">
    <property type="entry name" value="Peptidase_aspartic_dom_sf"/>
</dbReference>
<keyword evidence="1" id="KW-0812">Transmembrane</keyword>
<keyword evidence="1" id="KW-0472">Membrane</keyword>
<dbReference type="OrthoDB" id="6079484at2759"/>
<name>A0A1Y1Z6W9_9PLEO</name>
<dbReference type="Gene3D" id="2.40.70.10">
    <property type="entry name" value="Acid Proteases"/>
    <property type="match status" value="1"/>
</dbReference>
<proteinExistence type="predicted"/>
<dbReference type="AlphaFoldDB" id="A0A1Y1Z6W9"/>
<feature type="transmembrane region" description="Helical" evidence="1">
    <location>
        <begin position="6"/>
        <end position="24"/>
    </location>
</feature>
<evidence type="ECO:0000313" key="2">
    <source>
        <dbReference type="EMBL" id="ORY06038.1"/>
    </source>
</evidence>
<organism evidence="2 3">
    <name type="scientific">Clohesyomyces aquaticus</name>
    <dbReference type="NCBI Taxonomy" id="1231657"/>
    <lineage>
        <taxon>Eukaryota</taxon>
        <taxon>Fungi</taxon>
        <taxon>Dikarya</taxon>
        <taxon>Ascomycota</taxon>
        <taxon>Pezizomycotina</taxon>
        <taxon>Dothideomycetes</taxon>
        <taxon>Pleosporomycetidae</taxon>
        <taxon>Pleosporales</taxon>
        <taxon>Lindgomycetaceae</taxon>
        <taxon>Clohesyomyces</taxon>
    </lineage>
</organism>
<dbReference type="Proteomes" id="UP000193144">
    <property type="component" value="Unassembled WGS sequence"/>
</dbReference>
<accession>A0A1Y1Z6W9</accession>
<dbReference type="SUPFAM" id="SSF50630">
    <property type="entry name" value="Acid proteases"/>
    <property type="match status" value="1"/>
</dbReference>
<evidence type="ECO:0000313" key="3">
    <source>
        <dbReference type="Proteomes" id="UP000193144"/>
    </source>
</evidence>
<gene>
    <name evidence="2" type="ORF">BCR34DRAFT_41787</name>
</gene>
<protein>
    <recommendedName>
        <fullName evidence="4">Peptidase A2 domain-containing protein</fullName>
    </recommendedName>
</protein>
<evidence type="ECO:0008006" key="4">
    <source>
        <dbReference type="Google" id="ProtNLM"/>
    </source>
</evidence>
<comment type="caution">
    <text evidence="2">The sequence shown here is derived from an EMBL/GenBank/DDBJ whole genome shotgun (WGS) entry which is preliminary data.</text>
</comment>
<keyword evidence="1" id="KW-1133">Transmembrane helix</keyword>